<comment type="caution">
    <text evidence="1">The sequence shown here is derived from an EMBL/GenBank/DDBJ whole genome shotgun (WGS) entry which is preliminary data.</text>
</comment>
<dbReference type="EMBL" id="CAJVPQ010007124">
    <property type="protein sequence ID" value="CAG8693179.1"/>
    <property type="molecule type" value="Genomic_DNA"/>
</dbReference>
<sequence length="45" mass="5202">LLNMKEYINIDDELIVEEELSLEEIINIVRGQATVKEVEEKAEAK</sequence>
<keyword evidence="2" id="KW-1185">Reference proteome</keyword>
<gene>
    <name evidence="1" type="ORF">FCALED_LOCUS13075</name>
</gene>
<dbReference type="AlphaFoldDB" id="A0A9N9EST4"/>
<evidence type="ECO:0000313" key="2">
    <source>
        <dbReference type="Proteomes" id="UP000789570"/>
    </source>
</evidence>
<name>A0A9N9EST4_9GLOM</name>
<accession>A0A9N9EST4</accession>
<reference evidence="1" key="1">
    <citation type="submission" date="2021-06" db="EMBL/GenBank/DDBJ databases">
        <authorList>
            <person name="Kallberg Y."/>
            <person name="Tangrot J."/>
            <person name="Rosling A."/>
        </authorList>
    </citation>
    <scope>NUCLEOTIDE SEQUENCE</scope>
    <source>
        <strain evidence="1">UK204</strain>
    </source>
</reference>
<organism evidence="1 2">
    <name type="scientific">Funneliformis caledonium</name>
    <dbReference type="NCBI Taxonomy" id="1117310"/>
    <lineage>
        <taxon>Eukaryota</taxon>
        <taxon>Fungi</taxon>
        <taxon>Fungi incertae sedis</taxon>
        <taxon>Mucoromycota</taxon>
        <taxon>Glomeromycotina</taxon>
        <taxon>Glomeromycetes</taxon>
        <taxon>Glomerales</taxon>
        <taxon>Glomeraceae</taxon>
        <taxon>Funneliformis</taxon>
    </lineage>
</organism>
<proteinExistence type="predicted"/>
<feature type="non-terminal residue" evidence="1">
    <location>
        <position position="45"/>
    </location>
</feature>
<protein>
    <submittedName>
        <fullName evidence="1">2148_t:CDS:1</fullName>
    </submittedName>
</protein>
<dbReference type="Proteomes" id="UP000789570">
    <property type="component" value="Unassembled WGS sequence"/>
</dbReference>
<evidence type="ECO:0000313" key="1">
    <source>
        <dbReference type="EMBL" id="CAG8693179.1"/>
    </source>
</evidence>